<dbReference type="EMBL" id="KF119743">
    <property type="protein sequence ID" value="AIA87010.1"/>
    <property type="molecule type" value="Genomic_DNA"/>
</dbReference>
<name>A0A060C1V4_9CAUL</name>
<proteinExistence type="predicted"/>
<sequence length="113" mass="13234">LTSDKFKEWDIRIPFDVFKGVDETYLHLRYTGDRAELYNDYMLSDDDFNSNVPWHIGLGRQEHGVTGKIMRLVIYPLRPSEKIFFDASPTSGSSDQCIIKQFKVIPEYRVKVK</sequence>
<reference evidence="1" key="1">
    <citation type="journal article" date="2013" name="Environ. Microbiol.">
        <title>Seasonally variable intestinal metagenomes of the red palm weevil (Rhynchophorus ferrugineus).</title>
        <authorList>
            <person name="Jia S."/>
            <person name="Zhang X."/>
            <person name="Zhang G."/>
            <person name="Yin A."/>
            <person name="Zhang S."/>
            <person name="Li F."/>
            <person name="Wang L."/>
            <person name="Zhao D."/>
            <person name="Yun Q."/>
            <person name="Tala"/>
            <person name="Wang J."/>
            <person name="Sun G."/>
            <person name="Baabdullah M."/>
            <person name="Yu X."/>
            <person name="Hu S."/>
            <person name="Al-Mssallem I.S."/>
            <person name="Yu J."/>
        </authorList>
    </citation>
    <scope>NUCLEOTIDE SEQUENCE</scope>
</reference>
<protein>
    <submittedName>
        <fullName evidence="1">CAZy families GH35 protein</fullName>
    </submittedName>
</protein>
<organism evidence="1">
    <name type="scientific">uncultured Asticcacaulis sp</name>
    <dbReference type="NCBI Taxonomy" id="265211"/>
    <lineage>
        <taxon>Bacteria</taxon>
        <taxon>Pseudomonadati</taxon>
        <taxon>Pseudomonadota</taxon>
        <taxon>Alphaproteobacteria</taxon>
        <taxon>Caulobacterales</taxon>
        <taxon>Caulobacteraceae</taxon>
        <taxon>Asticcacaulis</taxon>
        <taxon>environmental samples</taxon>
    </lineage>
</organism>
<feature type="non-terminal residue" evidence="1">
    <location>
        <position position="1"/>
    </location>
</feature>
<accession>A0A060C1V4</accession>
<dbReference type="AlphaFoldDB" id="A0A060C1V4"/>
<evidence type="ECO:0000313" key="1">
    <source>
        <dbReference type="EMBL" id="AIA87010.1"/>
    </source>
</evidence>